<name>A0A5J4SX53_9ZZZZ</name>
<organism evidence="1">
    <name type="scientific">termite gut metagenome</name>
    <dbReference type="NCBI Taxonomy" id="433724"/>
    <lineage>
        <taxon>unclassified sequences</taxon>
        <taxon>metagenomes</taxon>
        <taxon>organismal metagenomes</taxon>
    </lineage>
</organism>
<comment type="caution">
    <text evidence="1">The sequence shown here is derived from an EMBL/GenBank/DDBJ whole genome shotgun (WGS) entry which is preliminary data.</text>
</comment>
<reference evidence="1" key="1">
    <citation type="submission" date="2019-03" db="EMBL/GenBank/DDBJ databases">
        <title>Single cell metagenomics reveals metabolic interactions within the superorganism composed of flagellate Streblomastix strix and complex community of Bacteroidetes bacteria on its surface.</title>
        <authorList>
            <person name="Treitli S.C."/>
            <person name="Kolisko M."/>
            <person name="Husnik F."/>
            <person name="Keeling P."/>
            <person name="Hampl V."/>
        </authorList>
    </citation>
    <scope>NUCLEOTIDE SEQUENCE</scope>
    <source>
        <strain evidence="1">STM</strain>
    </source>
</reference>
<dbReference type="AlphaFoldDB" id="A0A5J4SX53"/>
<accession>A0A5J4SX53</accession>
<evidence type="ECO:0008006" key="2">
    <source>
        <dbReference type="Google" id="ProtNLM"/>
    </source>
</evidence>
<proteinExistence type="predicted"/>
<gene>
    <name evidence="1" type="ORF">EZS27_002195</name>
</gene>
<sequence length="439" mass="49767">MSNMKYIFFFTVVLVACPLFSQVQVIRESKTKKIRVEVEPPKPVIENFESFIWQSELPSDCPFPLSKDYRQIRFLGVKSGFHYGDTFYPAWGDDDVMYSPYTDGGCWRLDGSWDHSWSASSAHAVTGQAVLEGNDPLSLVVYSLGTQPAAATPYGGRYPCGSLMYNGVWYYGTYCLGPEGDTRYDGMTVNWPWLGPFVGFRISKDKGRSWQNCPHTPEKPIFGESGLYGYPVKIGSPHFVDFGKNMEYSPDDKAYMVAHGAELNDRKPRFWNSSWITGDNVYLLRVTPTLENMNDASQWEFYGGKDAQGNAVWTSDFSQIKPLLEWNNNMGCVTVTYNAPLKKYLMCVTDGGNTVSRMNTYLLESESLTSEWKLITYMKSFGEQGYFVNIPSKFINPDGQTMWLMYSGNFAANWNGEQIQSNPTGSHYGLVMQKIQLLK</sequence>
<dbReference type="PROSITE" id="PS51257">
    <property type="entry name" value="PROKAR_LIPOPROTEIN"/>
    <property type="match status" value="1"/>
</dbReference>
<dbReference type="EMBL" id="SNRY01000028">
    <property type="protein sequence ID" value="KAA6350468.1"/>
    <property type="molecule type" value="Genomic_DNA"/>
</dbReference>
<evidence type="ECO:0000313" key="1">
    <source>
        <dbReference type="EMBL" id="KAA6350468.1"/>
    </source>
</evidence>
<protein>
    <recommendedName>
        <fullName evidence="2">DUF4185 domain-containing protein</fullName>
    </recommendedName>
</protein>